<dbReference type="EMBL" id="JH159156">
    <property type="protein sequence ID" value="EGZ13145.1"/>
    <property type="molecule type" value="Genomic_DNA"/>
</dbReference>
<accession>G4ZTG7</accession>
<keyword evidence="2" id="KW-1185">Reference proteome</keyword>
<protein>
    <submittedName>
        <fullName evidence="1">Uncharacterized protein</fullName>
    </submittedName>
</protein>
<dbReference type="OMA" id="LLEMKYC"/>
<dbReference type="AlphaFoldDB" id="G4ZTG7"/>
<dbReference type="InParanoid" id="G4ZTG7"/>
<dbReference type="RefSeq" id="XP_009530574.1">
    <property type="nucleotide sequence ID" value="XM_009532279.1"/>
</dbReference>
<gene>
    <name evidence="1" type="ORF">PHYSODRAFT_302866</name>
</gene>
<evidence type="ECO:0000313" key="2">
    <source>
        <dbReference type="Proteomes" id="UP000002640"/>
    </source>
</evidence>
<name>G4ZTG7_PHYSP</name>
<evidence type="ECO:0000313" key="1">
    <source>
        <dbReference type="EMBL" id="EGZ13145.1"/>
    </source>
</evidence>
<dbReference type="GeneID" id="20642198"/>
<dbReference type="Proteomes" id="UP000002640">
    <property type="component" value="Unassembled WGS sequence"/>
</dbReference>
<sequence>MELLEMKYCVAGGSARLMFDVSIDKAVESLDERIRHVRDVGVVDRLRAVYYKDQGCLDLYYTPLISAYVARKLALTHSFQLLRLIASRCVVDMMDEWLMEAWFLSMLNTAGIEFVEGGPDQVRGQWGRSDVKFFDPVKPSIELRLDRPTWITPVQWSEVGFDAVFVGKANALERFVQVTLATLADHHSFDHRYFVELLDKLATHDDLKDVQLKMVELSYVVPRCRISVFQRPVKSTGFKNIVQGRPSPATAQAGVLVPAVISCLKAPRLK</sequence>
<organism evidence="1 2">
    <name type="scientific">Phytophthora sojae (strain P6497)</name>
    <name type="common">Soybean stem and root rot agent</name>
    <name type="synonym">Phytophthora megasperma f. sp. glycines</name>
    <dbReference type="NCBI Taxonomy" id="1094619"/>
    <lineage>
        <taxon>Eukaryota</taxon>
        <taxon>Sar</taxon>
        <taxon>Stramenopiles</taxon>
        <taxon>Oomycota</taxon>
        <taxon>Peronosporomycetes</taxon>
        <taxon>Peronosporales</taxon>
        <taxon>Peronosporaceae</taxon>
        <taxon>Phytophthora</taxon>
    </lineage>
</organism>
<reference evidence="1 2" key="1">
    <citation type="journal article" date="2006" name="Science">
        <title>Phytophthora genome sequences uncover evolutionary origins and mechanisms of pathogenesis.</title>
        <authorList>
            <person name="Tyler B.M."/>
            <person name="Tripathy S."/>
            <person name="Zhang X."/>
            <person name="Dehal P."/>
            <person name="Jiang R.H."/>
            <person name="Aerts A."/>
            <person name="Arredondo F.D."/>
            <person name="Baxter L."/>
            <person name="Bensasson D."/>
            <person name="Beynon J.L."/>
            <person name="Chapman J."/>
            <person name="Damasceno C.M."/>
            <person name="Dorrance A.E."/>
            <person name="Dou D."/>
            <person name="Dickerman A.W."/>
            <person name="Dubchak I.L."/>
            <person name="Garbelotto M."/>
            <person name="Gijzen M."/>
            <person name="Gordon S.G."/>
            <person name="Govers F."/>
            <person name="Grunwald N.J."/>
            <person name="Huang W."/>
            <person name="Ivors K.L."/>
            <person name="Jones R.W."/>
            <person name="Kamoun S."/>
            <person name="Krampis K."/>
            <person name="Lamour K.H."/>
            <person name="Lee M.K."/>
            <person name="McDonald W.H."/>
            <person name="Medina M."/>
            <person name="Meijer H.J."/>
            <person name="Nordberg E.K."/>
            <person name="Maclean D.J."/>
            <person name="Ospina-Giraldo M.D."/>
            <person name="Morris P.F."/>
            <person name="Phuntumart V."/>
            <person name="Putnam N.H."/>
            <person name="Rash S."/>
            <person name="Rose J.K."/>
            <person name="Sakihama Y."/>
            <person name="Salamov A.A."/>
            <person name="Savidor A."/>
            <person name="Scheuring C.F."/>
            <person name="Smith B.M."/>
            <person name="Sobral B.W."/>
            <person name="Terry A."/>
            <person name="Torto-Alalibo T.A."/>
            <person name="Win J."/>
            <person name="Xu Z."/>
            <person name="Zhang H."/>
            <person name="Grigoriev I.V."/>
            <person name="Rokhsar D.S."/>
            <person name="Boore J.L."/>
        </authorList>
    </citation>
    <scope>NUCLEOTIDE SEQUENCE [LARGE SCALE GENOMIC DNA]</scope>
    <source>
        <strain evidence="1 2">P6497</strain>
    </source>
</reference>
<dbReference type="KEGG" id="psoj:PHYSODRAFT_302866"/>
<proteinExistence type="predicted"/>